<organism evidence="1 2">
    <name type="scientific">candidate division MSBL1 archaeon SCGC-AAA259A05</name>
    <dbReference type="NCBI Taxonomy" id="1698259"/>
    <lineage>
        <taxon>Archaea</taxon>
        <taxon>Methanobacteriati</taxon>
        <taxon>Methanobacteriota</taxon>
        <taxon>candidate division MSBL1</taxon>
    </lineage>
</organism>
<evidence type="ECO:0000313" key="2">
    <source>
        <dbReference type="Proteomes" id="UP000070163"/>
    </source>
</evidence>
<sequence length="60" mass="7057">MELEDGEDEIAHIRELQTKTAERYFKEGSISRETYDSTMGDLSDRLSELEQMKEKLEEKS</sequence>
<name>A0A133U7W8_9EURY</name>
<proteinExistence type="predicted"/>
<reference evidence="1 2" key="1">
    <citation type="journal article" date="2016" name="Sci. Rep.">
        <title>Metabolic traits of an uncultured archaeal lineage -MSBL1- from brine pools of the Red Sea.</title>
        <authorList>
            <person name="Mwirichia R."/>
            <person name="Alam I."/>
            <person name="Rashid M."/>
            <person name="Vinu M."/>
            <person name="Ba-Alawi W."/>
            <person name="Anthony Kamau A."/>
            <person name="Kamanda Ngugi D."/>
            <person name="Goker M."/>
            <person name="Klenk H.P."/>
            <person name="Bajic V."/>
            <person name="Stingl U."/>
        </authorList>
    </citation>
    <scope>NUCLEOTIDE SEQUENCE [LARGE SCALE GENOMIC DNA]</scope>
    <source>
        <strain evidence="1">SCGC-AAA259A05</strain>
    </source>
</reference>
<dbReference type="Proteomes" id="UP000070163">
    <property type="component" value="Unassembled WGS sequence"/>
</dbReference>
<keyword evidence="2" id="KW-1185">Reference proteome</keyword>
<dbReference type="AlphaFoldDB" id="A0A133U7W8"/>
<comment type="caution">
    <text evidence="1">The sequence shown here is derived from an EMBL/GenBank/DDBJ whole genome shotgun (WGS) entry which is preliminary data.</text>
</comment>
<accession>A0A133U7W8</accession>
<gene>
    <name evidence="1" type="ORF">AKJ57_04245</name>
</gene>
<evidence type="ECO:0000313" key="1">
    <source>
        <dbReference type="EMBL" id="KXA90295.1"/>
    </source>
</evidence>
<dbReference type="EMBL" id="LHXJ01000050">
    <property type="protein sequence ID" value="KXA90295.1"/>
    <property type="molecule type" value="Genomic_DNA"/>
</dbReference>
<protein>
    <submittedName>
        <fullName evidence="1">Uncharacterized protein</fullName>
    </submittedName>
</protein>